<dbReference type="STRING" id="177199.A0A420Y9N9"/>
<feature type="transmembrane region" description="Helical" evidence="2">
    <location>
        <begin position="218"/>
        <end position="240"/>
    </location>
</feature>
<dbReference type="InterPro" id="IPR020846">
    <property type="entry name" value="MFS_dom"/>
</dbReference>
<evidence type="ECO:0000256" key="1">
    <source>
        <dbReference type="ARBA" id="ARBA00004141"/>
    </source>
</evidence>
<keyword evidence="2" id="KW-0812">Transmembrane</keyword>
<feature type="transmembrane region" description="Helical" evidence="2">
    <location>
        <begin position="142"/>
        <end position="162"/>
    </location>
</feature>
<evidence type="ECO:0000256" key="2">
    <source>
        <dbReference type="SAM" id="Phobius"/>
    </source>
</evidence>
<evidence type="ECO:0000313" key="5">
    <source>
        <dbReference type="Proteomes" id="UP000275385"/>
    </source>
</evidence>
<comment type="subcellular location">
    <subcellularLocation>
        <location evidence="1">Membrane</location>
        <topology evidence="1">Multi-pass membrane protein</topology>
    </subcellularLocation>
</comment>
<evidence type="ECO:0000259" key="3">
    <source>
        <dbReference type="PROSITE" id="PS50850"/>
    </source>
</evidence>
<dbReference type="OrthoDB" id="10027823at2759"/>
<dbReference type="PANTHER" id="PTHR23520:SF5">
    <property type="entry name" value="TRANSPORTER, PUTATIVE (AFU_ORTHOLOGUE AFUA_3G04000)-RELATED"/>
    <property type="match status" value="1"/>
</dbReference>
<feature type="transmembrane region" description="Helical" evidence="2">
    <location>
        <begin position="330"/>
        <end position="348"/>
    </location>
</feature>
<feature type="domain" description="Major facilitator superfamily (MFS) profile" evidence="3">
    <location>
        <begin position="53"/>
        <end position="472"/>
    </location>
</feature>
<dbReference type="InterPro" id="IPR036259">
    <property type="entry name" value="MFS_trans_sf"/>
</dbReference>
<dbReference type="Proteomes" id="UP000275385">
    <property type="component" value="Unassembled WGS sequence"/>
</dbReference>
<dbReference type="AlphaFoldDB" id="A0A420Y9N9"/>
<feature type="transmembrane region" description="Helical" evidence="2">
    <location>
        <begin position="118"/>
        <end position="136"/>
    </location>
</feature>
<gene>
    <name evidence="4" type="ORF">DL546_005976</name>
</gene>
<feature type="transmembrane region" description="Helical" evidence="2">
    <location>
        <begin position="89"/>
        <end position="111"/>
    </location>
</feature>
<feature type="transmembrane region" description="Helical" evidence="2">
    <location>
        <begin position="183"/>
        <end position="206"/>
    </location>
</feature>
<dbReference type="GO" id="GO:0000329">
    <property type="term" value="C:fungal-type vacuole membrane"/>
    <property type="evidence" value="ECO:0007669"/>
    <property type="project" value="TreeGrafter"/>
</dbReference>
<organism evidence="4 5">
    <name type="scientific">Coniochaeta pulveracea</name>
    <dbReference type="NCBI Taxonomy" id="177199"/>
    <lineage>
        <taxon>Eukaryota</taxon>
        <taxon>Fungi</taxon>
        <taxon>Dikarya</taxon>
        <taxon>Ascomycota</taxon>
        <taxon>Pezizomycotina</taxon>
        <taxon>Sordariomycetes</taxon>
        <taxon>Sordariomycetidae</taxon>
        <taxon>Coniochaetales</taxon>
        <taxon>Coniochaetaceae</taxon>
        <taxon>Coniochaeta</taxon>
    </lineage>
</organism>
<proteinExistence type="predicted"/>
<dbReference type="InterPro" id="IPR011701">
    <property type="entry name" value="MFS"/>
</dbReference>
<dbReference type="PROSITE" id="PS50850">
    <property type="entry name" value="MFS"/>
    <property type="match status" value="1"/>
</dbReference>
<dbReference type="GO" id="GO:0022857">
    <property type="term" value="F:transmembrane transporter activity"/>
    <property type="evidence" value="ECO:0007669"/>
    <property type="project" value="InterPro"/>
</dbReference>
<accession>A0A420Y9N9</accession>
<feature type="transmembrane region" description="Helical" evidence="2">
    <location>
        <begin position="291"/>
        <end position="318"/>
    </location>
</feature>
<comment type="caution">
    <text evidence="4">The sequence shown here is derived from an EMBL/GenBank/DDBJ whole genome shotgun (WGS) entry which is preliminary data.</text>
</comment>
<keyword evidence="5" id="KW-1185">Reference proteome</keyword>
<keyword evidence="2" id="KW-1133">Transmembrane helix</keyword>
<dbReference type="Gene3D" id="1.20.1250.20">
    <property type="entry name" value="MFS general substrate transporter like domains"/>
    <property type="match status" value="1"/>
</dbReference>
<dbReference type="PANTHER" id="PTHR23520">
    <property type="entry name" value="TRANSPORTER, PUTATIVE (AFU_ORTHOLOGUE AFUA_3G04000)-RELATED"/>
    <property type="match status" value="1"/>
</dbReference>
<dbReference type="Pfam" id="PF07690">
    <property type="entry name" value="MFS_1"/>
    <property type="match status" value="1"/>
</dbReference>
<feature type="transmembrane region" description="Helical" evidence="2">
    <location>
        <begin position="65"/>
        <end position="83"/>
    </location>
</feature>
<reference evidence="4 5" key="1">
    <citation type="submission" date="2018-08" db="EMBL/GenBank/DDBJ databases">
        <title>Draft genome of the lignicolous fungus Coniochaeta pulveracea.</title>
        <authorList>
            <person name="Borstlap C.J."/>
            <person name="De Witt R.N."/>
            <person name="Botha A."/>
            <person name="Volschenk H."/>
        </authorList>
    </citation>
    <scope>NUCLEOTIDE SEQUENCE [LARGE SCALE GENOMIC DNA]</scope>
    <source>
        <strain evidence="4 5">CAB683</strain>
    </source>
</reference>
<protein>
    <recommendedName>
        <fullName evidence="3">Major facilitator superfamily (MFS) profile domain-containing protein</fullName>
    </recommendedName>
</protein>
<dbReference type="EMBL" id="QVQW01000029">
    <property type="protein sequence ID" value="RKU44599.1"/>
    <property type="molecule type" value="Genomic_DNA"/>
</dbReference>
<dbReference type="SUPFAM" id="SSF103473">
    <property type="entry name" value="MFS general substrate transporter"/>
    <property type="match status" value="1"/>
</dbReference>
<sequence length="486" mass="52863">MLLLQLLIEVNVPCIISKVQTMSEEGELPRRARWGRKVFDELGLVSIHNSALDVKLLCIQRFVRLFAYGASTLVLALYLSALGNSDRKIGLFMTLTLFGDILISFFLTLFADGLGRKMVLAVGALLMTASGLAFGLSRSYWVLLAAAVLGVISPSGNEIGPFRAIEESMLAHLTEPAVRSDIFAWYSLIGTAGAACGMMTSGWVVHSLQGSQWSEIQSFRVIFFLYAVIGLFKFFLACMLSSKVEADKKKPQPVRDTETAPLLDNNIQESPKKQKKLGLFRLPDMSQESKIIIVNLCLLFAVDSFASGLASLSWVTYFFRRKFNLEEGKLGSLFFTTTLISSASMLVASSLAKRIGNVQTMVFTHLPSAMALALIPVPSSLPLAMVFLVLRACTQSMDVAPRSAFVAAVLLPHERTAVMGLINVVKTSSQSLGPLITGVLASSNHFWVAFVLAGALKATYDLGMLAVFAGHKTREEAQVGEEGPRS</sequence>
<feature type="transmembrane region" description="Helical" evidence="2">
    <location>
        <begin position="369"/>
        <end position="390"/>
    </location>
</feature>
<name>A0A420Y9N9_9PEZI</name>
<evidence type="ECO:0000313" key="4">
    <source>
        <dbReference type="EMBL" id="RKU44599.1"/>
    </source>
</evidence>
<keyword evidence="2" id="KW-0472">Membrane</keyword>